<dbReference type="Proteomes" id="UP000276055">
    <property type="component" value="Unassembled WGS sequence"/>
</dbReference>
<dbReference type="Pfam" id="PF00725">
    <property type="entry name" value="3HCDH"/>
    <property type="match status" value="1"/>
</dbReference>
<dbReference type="EMBL" id="RBIR01000003">
    <property type="protein sequence ID" value="RKR19761.1"/>
    <property type="molecule type" value="Genomic_DNA"/>
</dbReference>
<evidence type="ECO:0000313" key="6">
    <source>
        <dbReference type="EMBL" id="RKR19761.1"/>
    </source>
</evidence>
<dbReference type="SUPFAM" id="SSF51735">
    <property type="entry name" value="NAD(P)-binding Rossmann-fold domains"/>
    <property type="match status" value="1"/>
</dbReference>
<organism evidence="6 7">
    <name type="scientific">Arthrobacter oryzae</name>
    <dbReference type="NCBI Taxonomy" id="409290"/>
    <lineage>
        <taxon>Bacteria</taxon>
        <taxon>Bacillati</taxon>
        <taxon>Actinomycetota</taxon>
        <taxon>Actinomycetes</taxon>
        <taxon>Micrococcales</taxon>
        <taxon>Micrococcaceae</taxon>
        <taxon>Arthrobacter</taxon>
    </lineage>
</organism>
<dbReference type="InterPro" id="IPR022694">
    <property type="entry name" value="3-OHacyl-CoA_DH"/>
</dbReference>
<dbReference type="PIRSF" id="PIRSF000105">
    <property type="entry name" value="HCDH"/>
    <property type="match status" value="1"/>
</dbReference>
<evidence type="ECO:0000256" key="3">
    <source>
        <dbReference type="PIRSR" id="PIRSR000105-1"/>
    </source>
</evidence>
<feature type="domain" description="3-hydroxyacyl-CoA dehydrogenase NAD binding" evidence="5">
    <location>
        <begin position="14"/>
        <end position="171"/>
    </location>
</feature>
<dbReference type="Gene3D" id="1.10.1040.50">
    <property type="match status" value="1"/>
</dbReference>
<name>A0A495ET05_9MICC</name>
<dbReference type="Pfam" id="PF02737">
    <property type="entry name" value="3HCDH_N"/>
    <property type="match status" value="1"/>
</dbReference>
<evidence type="ECO:0000313" key="7">
    <source>
        <dbReference type="Proteomes" id="UP000276055"/>
    </source>
</evidence>
<dbReference type="OrthoDB" id="3229174at2"/>
<dbReference type="PANTHER" id="PTHR48075">
    <property type="entry name" value="3-HYDROXYACYL-COA DEHYDROGENASE FAMILY PROTEIN"/>
    <property type="match status" value="1"/>
</dbReference>
<dbReference type="AlphaFoldDB" id="A0A495ET05"/>
<evidence type="ECO:0000259" key="4">
    <source>
        <dbReference type="Pfam" id="PF00725"/>
    </source>
</evidence>
<accession>A0A495ET05</accession>
<dbReference type="InterPro" id="IPR008927">
    <property type="entry name" value="6-PGluconate_DH-like_C_sf"/>
</dbReference>
<protein>
    <submittedName>
        <fullName evidence="6">3-hydroxybutyryl-CoA dehydrogenase</fullName>
    </submittedName>
</protein>
<comment type="caution">
    <text evidence="6">The sequence shown here is derived from an EMBL/GenBank/DDBJ whole genome shotgun (WGS) entry which is preliminary data.</text>
</comment>
<comment type="similarity">
    <text evidence="1">Belongs to the 3-hydroxyacyl-CoA dehydrogenase family.</text>
</comment>
<gene>
    <name evidence="6" type="ORF">C8D78_1569</name>
</gene>
<dbReference type="GO" id="GO:0006631">
    <property type="term" value="P:fatty acid metabolic process"/>
    <property type="evidence" value="ECO:0007669"/>
    <property type="project" value="InterPro"/>
</dbReference>
<dbReference type="Gene3D" id="3.40.50.720">
    <property type="entry name" value="NAD(P)-binding Rossmann-like Domain"/>
    <property type="match status" value="1"/>
</dbReference>
<sequence length="286" mass="31315">MTYTLPVNFADRPITVIGGGTLGRRIALMLSLQGAEVRVYDTDLGVAKAAVEYIATQRHRAVEELGGNPAVRLAAKDDLPGALRDSWLVVEAVPEKLGLKQALFADLDQLAAPDAILASNSSSFPSAEFIGGVSSPERVLNMHFYMPPAVRSVELMSSGHTDPQIMELLMAELPKYALMPHLVRKQSTGFIFNRIWAAIKRESLLVVAEGVAEPRDVDALFADVFKSETTPFRFMDEVGLDVVLDIENHYCEVAGVENKSAPMLQEFIAKGWLGVKSGRGFYNDYT</sequence>
<feature type="domain" description="3-hydroxyacyl-CoA dehydrogenase C-terminal" evidence="4">
    <location>
        <begin position="189"/>
        <end position="283"/>
    </location>
</feature>
<dbReference type="RefSeq" id="WP_120951940.1">
    <property type="nucleotide sequence ID" value="NZ_RBIR01000003.1"/>
</dbReference>
<feature type="site" description="Important for catalytic activity" evidence="3">
    <location>
        <position position="143"/>
    </location>
</feature>
<dbReference type="InterPro" id="IPR006108">
    <property type="entry name" value="3HC_DH_C"/>
</dbReference>
<dbReference type="PANTHER" id="PTHR48075:SF3">
    <property type="entry name" value="3-HYDROXYACYL-COA DEHYDROGENASE"/>
    <property type="match status" value="1"/>
</dbReference>
<dbReference type="InterPro" id="IPR006176">
    <property type="entry name" value="3-OHacyl-CoA_DH_NAD-bd"/>
</dbReference>
<proteinExistence type="inferred from homology"/>
<dbReference type="SUPFAM" id="SSF48179">
    <property type="entry name" value="6-phosphogluconate dehydrogenase C-terminal domain-like"/>
    <property type="match status" value="1"/>
</dbReference>
<evidence type="ECO:0000259" key="5">
    <source>
        <dbReference type="Pfam" id="PF02737"/>
    </source>
</evidence>
<dbReference type="GO" id="GO:0016616">
    <property type="term" value="F:oxidoreductase activity, acting on the CH-OH group of donors, NAD or NADP as acceptor"/>
    <property type="evidence" value="ECO:0007669"/>
    <property type="project" value="InterPro"/>
</dbReference>
<evidence type="ECO:0000256" key="2">
    <source>
        <dbReference type="ARBA" id="ARBA00023002"/>
    </source>
</evidence>
<evidence type="ECO:0000256" key="1">
    <source>
        <dbReference type="ARBA" id="ARBA00009463"/>
    </source>
</evidence>
<keyword evidence="2" id="KW-0560">Oxidoreductase</keyword>
<dbReference type="GO" id="GO:0070403">
    <property type="term" value="F:NAD+ binding"/>
    <property type="evidence" value="ECO:0007669"/>
    <property type="project" value="InterPro"/>
</dbReference>
<dbReference type="InterPro" id="IPR036291">
    <property type="entry name" value="NAD(P)-bd_dom_sf"/>
</dbReference>
<reference evidence="6 7" key="1">
    <citation type="submission" date="2018-10" db="EMBL/GenBank/DDBJ databases">
        <title>Genomic Encyclopedia of Type Strains, Phase IV (KMG-IV): sequencing the most valuable type-strain genomes for metagenomic binning, comparative biology and taxonomic classification.</title>
        <authorList>
            <person name="Goeker M."/>
        </authorList>
    </citation>
    <scope>NUCLEOTIDE SEQUENCE [LARGE SCALE GENOMIC DNA]</scope>
    <source>
        <strain evidence="6 7">DSM 25586</strain>
    </source>
</reference>